<reference evidence="1" key="1">
    <citation type="journal article" date="2015" name="Nature">
        <title>Complex archaea that bridge the gap between prokaryotes and eukaryotes.</title>
        <authorList>
            <person name="Spang A."/>
            <person name="Saw J.H."/>
            <person name="Jorgensen S.L."/>
            <person name="Zaremba-Niedzwiedzka K."/>
            <person name="Martijn J."/>
            <person name="Lind A.E."/>
            <person name="van Eijk R."/>
            <person name="Schleper C."/>
            <person name="Guy L."/>
            <person name="Ettema T.J."/>
        </authorList>
    </citation>
    <scope>NUCLEOTIDE SEQUENCE</scope>
</reference>
<sequence length="59" mass="6824">MAKELNYMAIDKDGRFVAVITPNRPKEVAKETGKWIRQGLSVKRCTDDYVRQHFGDIVK</sequence>
<comment type="caution">
    <text evidence="1">The sequence shown here is derived from an EMBL/GenBank/DDBJ whole genome shotgun (WGS) entry which is preliminary data.</text>
</comment>
<dbReference type="AlphaFoldDB" id="A0A0F9BA37"/>
<evidence type="ECO:0000313" key="1">
    <source>
        <dbReference type="EMBL" id="KKL18510.1"/>
    </source>
</evidence>
<protein>
    <submittedName>
        <fullName evidence="1">Uncharacterized protein</fullName>
    </submittedName>
</protein>
<gene>
    <name evidence="1" type="ORF">LCGC14_2474830</name>
</gene>
<organism evidence="1">
    <name type="scientific">marine sediment metagenome</name>
    <dbReference type="NCBI Taxonomy" id="412755"/>
    <lineage>
        <taxon>unclassified sequences</taxon>
        <taxon>metagenomes</taxon>
        <taxon>ecological metagenomes</taxon>
    </lineage>
</organism>
<proteinExistence type="predicted"/>
<name>A0A0F9BA37_9ZZZZ</name>
<accession>A0A0F9BA37</accession>
<dbReference type="EMBL" id="LAZR01038843">
    <property type="protein sequence ID" value="KKL18510.1"/>
    <property type="molecule type" value="Genomic_DNA"/>
</dbReference>